<evidence type="ECO:0000256" key="5">
    <source>
        <dbReference type="ARBA" id="ARBA00022741"/>
    </source>
</evidence>
<dbReference type="HAMAP" id="MF_00121">
    <property type="entry name" value="GatB"/>
    <property type="match status" value="1"/>
</dbReference>
<dbReference type="AlphaFoldDB" id="A0A4P6MUI7"/>
<dbReference type="OrthoDB" id="9804078at2"/>
<organism evidence="13 14">
    <name type="scientific">Janibacter limosus</name>
    <dbReference type="NCBI Taxonomy" id="53458"/>
    <lineage>
        <taxon>Bacteria</taxon>
        <taxon>Bacillati</taxon>
        <taxon>Actinomycetota</taxon>
        <taxon>Actinomycetes</taxon>
        <taxon>Micrococcales</taxon>
        <taxon>Intrasporangiaceae</taxon>
        <taxon>Janibacter</taxon>
    </lineage>
</organism>
<reference evidence="13 14" key="1">
    <citation type="submission" date="2019-02" db="EMBL/GenBank/DDBJ databases">
        <title>Genomic data mining of an Antarctic deep-sea actinobacterium, Janibacterlimosus P3-3-X1.</title>
        <authorList>
            <person name="Liao L."/>
            <person name="Chen B."/>
        </authorList>
    </citation>
    <scope>NUCLEOTIDE SEQUENCE [LARGE SCALE GENOMIC DNA]</scope>
    <source>
        <strain evidence="13 14">P3-3-X1</strain>
    </source>
</reference>
<dbReference type="Proteomes" id="UP000290408">
    <property type="component" value="Chromosome"/>
</dbReference>
<accession>A0A4P6MUI7</accession>
<dbReference type="GO" id="GO:0070681">
    <property type="term" value="P:glutaminyl-tRNAGln biosynthesis via transamidation"/>
    <property type="evidence" value="ECO:0007669"/>
    <property type="project" value="TreeGrafter"/>
</dbReference>
<comment type="function">
    <text evidence="8 11">Allows the formation of correctly charged Asn-tRNA(Asn) or Gln-tRNA(Gln) through the transamidation of misacylated Asp-tRNA(Asn) or Glu-tRNA(Gln) in organisms which lack either or both of asparaginyl-tRNA or glutaminyl-tRNA synthetases. The reaction takes place in the presence of glutamine and ATP through an activated phospho-Asp-tRNA(Asn) or phospho-Glu-tRNA(Gln).</text>
</comment>
<dbReference type="GO" id="GO:0050566">
    <property type="term" value="F:asparaginyl-tRNA synthase (glutamine-hydrolyzing) activity"/>
    <property type="evidence" value="ECO:0007669"/>
    <property type="project" value="RHEA"/>
</dbReference>
<evidence type="ECO:0000256" key="3">
    <source>
        <dbReference type="ARBA" id="ARBA00016923"/>
    </source>
</evidence>
<dbReference type="PANTHER" id="PTHR11659">
    <property type="entry name" value="GLUTAMYL-TRNA GLN AMIDOTRANSFERASE SUBUNIT B MITOCHONDRIAL AND PROKARYOTIC PET112-RELATED"/>
    <property type="match status" value="1"/>
</dbReference>
<evidence type="ECO:0000256" key="10">
    <source>
        <dbReference type="ARBA" id="ARBA00047913"/>
    </source>
</evidence>
<dbReference type="SUPFAM" id="SSF89095">
    <property type="entry name" value="GatB/YqeY motif"/>
    <property type="match status" value="1"/>
</dbReference>
<dbReference type="InterPro" id="IPR004413">
    <property type="entry name" value="GatB"/>
</dbReference>
<keyword evidence="5 11" id="KW-0547">Nucleotide-binding</keyword>
<dbReference type="Gene3D" id="1.10.10.410">
    <property type="match status" value="1"/>
</dbReference>
<dbReference type="PANTHER" id="PTHR11659:SF0">
    <property type="entry name" value="GLUTAMYL-TRNA(GLN) AMIDOTRANSFERASE SUBUNIT B, MITOCHONDRIAL"/>
    <property type="match status" value="1"/>
</dbReference>
<dbReference type="GO" id="GO:0016740">
    <property type="term" value="F:transferase activity"/>
    <property type="evidence" value="ECO:0007669"/>
    <property type="project" value="UniProtKB-KW"/>
</dbReference>
<evidence type="ECO:0000313" key="14">
    <source>
        <dbReference type="Proteomes" id="UP000290408"/>
    </source>
</evidence>
<keyword evidence="7 11" id="KW-0648">Protein biosynthesis</keyword>
<dbReference type="KEGG" id="jli:EXU32_10160"/>
<feature type="domain" description="Asn/Gln amidotransferase" evidence="12">
    <location>
        <begin position="369"/>
        <end position="520"/>
    </location>
</feature>
<dbReference type="GO" id="GO:0050567">
    <property type="term" value="F:glutaminyl-tRNA synthase (glutamine-hydrolyzing) activity"/>
    <property type="evidence" value="ECO:0007669"/>
    <property type="project" value="UniProtKB-UniRule"/>
</dbReference>
<evidence type="ECO:0000259" key="12">
    <source>
        <dbReference type="SMART" id="SM00845"/>
    </source>
</evidence>
<dbReference type="FunFam" id="1.10.10.410:FF:000001">
    <property type="entry name" value="Aspartyl/glutamyl-tRNA(Asn/Gln) amidotransferase subunit B"/>
    <property type="match status" value="1"/>
</dbReference>
<dbReference type="RefSeq" id="WP_130629804.1">
    <property type="nucleotide sequence ID" value="NZ_CP036164.1"/>
</dbReference>
<dbReference type="InterPro" id="IPR017959">
    <property type="entry name" value="Asn/Gln-tRNA_amidoTrfase_suB/E"/>
</dbReference>
<dbReference type="InterPro" id="IPR018027">
    <property type="entry name" value="Asn/Gln_amidotransferase"/>
</dbReference>
<dbReference type="GO" id="GO:0005524">
    <property type="term" value="F:ATP binding"/>
    <property type="evidence" value="ECO:0007669"/>
    <property type="project" value="UniProtKB-KW"/>
</dbReference>
<dbReference type="NCBIfam" id="NF004013">
    <property type="entry name" value="PRK05477.1-3"/>
    <property type="match status" value="1"/>
</dbReference>
<comment type="subunit">
    <text evidence="2 11">Heterotrimer of A, B and C subunits.</text>
</comment>
<keyword evidence="4 11" id="KW-0436">Ligase</keyword>
<evidence type="ECO:0000256" key="1">
    <source>
        <dbReference type="ARBA" id="ARBA00005306"/>
    </source>
</evidence>
<evidence type="ECO:0000256" key="8">
    <source>
        <dbReference type="ARBA" id="ARBA00024799"/>
    </source>
</evidence>
<evidence type="ECO:0000256" key="9">
    <source>
        <dbReference type="ARBA" id="ARBA00047380"/>
    </source>
</evidence>
<dbReference type="NCBIfam" id="NF004012">
    <property type="entry name" value="PRK05477.1-2"/>
    <property type="match status" value="1"/>
</dbReference>
<dbReference type="InterPro" id="IPR006075">
    <property type="entry name" value="Asn/Gln-tRNA_Trfase_suB/E_cat"/>
</dbReference>
<keyword evidence="6 11" id="KW-0067">ATP-binding</keyword>
<evidence type="ECO:0000256" key="4">
    <source>
        <dbReference type="ARBA" id="ARBA00022598"/>
    </source>
</evidence>
<comment type="catalytic activity">
    <reaction evidence="9 11">
        <text>L-aspartyl-tRNA(Asn) + L-glutamine + ATP + H2O = L-asparaginyl-tRNA(Asn) + L-glutamate + ADP + phosphate + 2 H(+)</text>
        <dbReference type="Rhea" id="RHEA:14513"/>
        <dbReference type="Rhea" id="RHEA-COMP:9674"/>
        <dbReference type="Rhea" id="RHEA-COMP:9677"/>
        <dbReference type="ChEBI" id="CHEBI:15377"/>
        <dbReference type="ChEBI" id="CHEBI:15378"/>
        <dbReference type="ChEBI" id="CHEBI:29985"/>
        <dbReference type="ChEBI" id="CHEBI:30616"/>
        <dbReference type="ChEBI" id="CHEBI:43474"/>
        <dbReference type="ChEBI" id="CHEBI:58359"/>
        <dbReference type="ChEBI" id="CHEBI:78515"/>
        <dbReference type="ChEBI" id="CHEBI:78516"/>
        <dbReference type="ChEBI" id="CHEBI:456216"/>
    </reaction>
</comment>
<dbReference type="PROSITE" id="PS01234">
    <property type="entry name" value="GATB"/>
    <property type="match status" value="1"/>
</dbReference>
<comment type="similarity">
    <text evidence="1 11">Belongs to the GatB/GatE family. GatB subfamily.</text>
</comment>
<keyword evidence="14" id="KW-1185">Reference proteome</keyword>
<dbReference type="GO" id="GO:0006412">
    <property type="term" value="P:translation"/>
    <property type="evidence" value="ECO:0007669"/>
    <property type="project" value="UniProtKB-UniRule"/>
</dbReference>
<evidence type="ECO:0000313" key="13">
    <source>
        <dbReference type="EMBL" id="QBF46586.1"/>
    </source>
</evidence>
<dbReference type="SMART" id="SM00845">
    <property type="entry name" value="GatB_Yqey"/>
    <property type="match status" value="1"/>
</dbReference>
<evidence type="ECO:0000256" key="11">
    <source>
        <dbReference type="HAMAP-Rule" id="MF_00121"/>
    </source>
</evidence>
<dbReference type="InterPro" id="IPR017958">
    <property type="entry name" value="Gln-tRNA_amidoTrfase_suB_CS"/>
</dbReference>
<dbReference type="InterPro" id="IPR014746">
    <property type="entry name" value="Gln_synth/guanido_kin_cat_dom"/>
</dbReference>
<proteinExistence type="inferred from homology"/>
<gene>
    <name evidence="11 13" type="primary">gatB</name>
    <name evidence="13" type="ORF">EXU32_10160</name>
</gene>
<evidence type="ECO:0000256" key="6">
    <source>
        <dbReference type="ARBA" id="ARBA00022840"/>
    </source>
</evidence>
<evidence type="ECO:0000256" key="2">
    <source>
        <dbReference type="ARBA" id="ARBA00011123"/>
    </source>
</evidence>
<dbReference type="InterPro" id="IPR003789">
    <property type="entry name" value="Asn/Gln_tRNA_amidoTrase-B-like"/>
</dbReference>
<dbReference type="Pfam" id="PF02934">
    <property type="entry name" value="GatB_N"/>
    <property type="match status" value="1"/>
</dbReference>
<keyword evidence="13" id="KW-0808">Transferase</keyword>
<dbReference type="EC" id="6.3.5.-" evidence="11"/>
<dbReference type="NCBIfam" id="TIGR00133">
    <property type="entry name" value="gatB"/>
    <property type="match status" value="1"/>
</dbReference>
<name>A0A4P6MUI7_9MICO</name>
<dbReference type="Pfam" id="PF02637">
    <property type="entry name" value="GatB_Yqey"/>
    <property type="match status" value="1"/>
</dbReference>
<comment type="catalytic activity">
    <reaction evidence="10 11">
        <text>L-glutamyl-tRNA(Gln) + L-glutamine + ATP + H2O = L-glutaminyl-tRNA(Gln) + L-glutamate + ADP + phosphate + H(+)</text>
        <dbReference type="Rhea" id="RHEA:17521"/>
        <dbReference type="Rhea" id="RHEA-COMP:9681"/>
        <dbReference type="Rhea" id="RHEA-COMP:9684"/>
        <dbReference type="ChEBI" id="CHEBI:15377"/>
        <dbReference type="ChEBI" id="CHEBI:15378"/>
        <dbReference type="ChEBI" id="CHEBI:29985"/>
        <dbReference type="ChEBI" id="CHEBI:30616"/>
        <dbReference type="ChEBI" id="CHEBI:43474"/>
        <dbReference type="ChEBI" id="CHEBI:58359"/>
        <dbReference type="ChEBI" id="CHEBI:78520"/>
        <dbReference type="ChEBI" id="CHEBI:78521"/>
        <dbReference type="ChEBI" id="CHEBI:456216"/>
    </reaction>
</comment>
<dbReference type="STRING" id="1216970.GCA_001570985_02410"/>
<sequence length="524" mass="56390">MATTTTDDVLGYDEALTTFDPVMGLEVHVELGTATKMFCGCATGFGAEPNTQVCPVCLGLPGALPVVNAIGVESAIRMGLALNCSIAEWCRFARKNYFYPDMPKNFQTSQYDEPIAFDGYLDVEIPTASGEGTEIFRVEIERAHMEEDTGKSMHVGGATGRIQGAEYSLVDFNRAGIPLIEIVTRPIVGAGERAPEVAKAFVGALRDLLRSLEVSDLKMEQGSMRCDVNLSLRAKAGDGPTSPEQLAVPLGTRSETKNVNSLRSVERAVRYEVCRHAAVLTSGGSVRQETRHWHEDTGVTTSGREKSDADDYRYFPEPDLVPVAPSREWVEELRAALPEPPAQRRKRLLGEWGFSDLEMRDVINAGAIELIEATVAAGAKAQSARKWWLAEPSRRANTEGVDLTTYAEQVGITPQHVAELESMIVAGRLNDKLARQVLEGVLDGEGTPTVVADARGLELVQDDGALEAAVDTVIAANPDVADKIRGGKVQAAGALIGQVMKEMKGQADAGKARAIILTKLGVEG</sequence>
<evidence type="ECO:0000256" key="7">
    <source>
        <dbReference type="ARBA" id="ARBA00022917"/>
    </source>
</evidence>
<dbReference type="NCBIfam" id="NF004014">
    <property type="entry name" value="PRK05477.1-4"/>
    <property type="match status" value="1"/>
</dbReference>
<dbReference type="EMBL" id="CP036164">
    <property type="protein sequence ID" value="QBF46586.1"/>
    <property type="molecule type" value="Genomic_DNA"/>
</dbReference>
<dbReference type="SUPFAM" id="SSF55931">
    <property type="entry name" value="Glutamine synthetase/guanido kinase"/>
    <property type="match status" value="1"/>
</dbReference>
<dbReference type="InterPro" id="IPR023168">
    <property type="entry name" value="GatB_Yqey_C_2"/>
</dbReference>
<protein>
    <recommendedName>
        <fullName evidence="3 11">Aspartyl/glutamyl-tRNA(Asn/Gln) amidotransferase subunit B</fullName>
        <shortName evidence="11">Asp/Glu-ADT subunit B</shortName>
        <ecNumber evidence="11">6.3.5.-</ecNumber>
    </recommendedName>
</protein>